<dbReference type="HOGENOM" id="CLU_3097297_0_0_9"/>
<dbReference type="AlphaFoldDB" id="A8RNA9"/>
<evidence type="ECO:0000313" key="2">
    <source>
        <dbReference type="Proteomes" id="UP000005396"/>
    </source>
</evidence>
<evidence type="ECO:0000313" key="1">
    <source>
        <dbReference type="EMBL" id="EDP17573.1"/>
    </source>
</evidence>
<proteinExistence type="predicted"/>
<comment type="caution">
    <text evidence="1">The sequence shown here is derived from an EMBL/GenBank/DDBJ whole genome shotgun (WGS) entry which is preliminary data.</text>
</comment>
<name>A8RNA9_ENTBW</name>
<organism evidence="1 2">
    <name type="scientific">Enterocloster bolteae (strain ATCC BAA-613 / DSM 15670 / CCUG 46953 / JCM 12243 / WAL 16351)</name>
    <name type="common">Clostridium bolteae</name>
    <dbReference type="NCBI Taxonomy" id="411902"/>
    <lineage>
        <taxon>Bacteria</taxon>
        <taxon>Bacillati</taxon>
        <taxon>Bacillota</taxon>
        <taxon>Clostridia</taxon>
        <taxon>Lachnospirales</taxon>
        <taxon>Lachnospiraceae</taxon>
        <taxon>Enterocloster</taxon>
    </lineage>
</organism>
<protein>
    <submittedName>
        <fullName evidence="1">Uncharacterized protein</fullName>
    </submittedName>
</protein>
<dbReference type="EMBL" id="ABCC02000022">
    <property type="protein sequence ID" value="EDP17573.1"/>
    <property type="molecule type" value="Genomic_DNA"/>
</dbReference>
<sequence length="51" mass="5809">MSGSCVLATVSRLRIGLVALLQKTGFRVDKSDAFRFRHRSLPMMFGRRLEP</sequence>
<gene>
    <name evidence="1" type="ORF">CLOBOL_02150</name>
</gene>
<accession>A8RNA9</accession>
<reference evidence="1 2" key="1">
    <citation type="submission" date="2007-08" db="EMBL/GenBank/DDBJ databases">
        <authorList>
            <person name="Fulton L."/>
            <person name="Clifton S."/>
            <person name="Fulton B."/>
            <person name="Xu J."/>
            <person name="Minx P."/>
            <person name="Pepin K.H."/>
            <person name="Johnson M."/>
            <person name="Thiruvilangam P."/>
            <person name="Bhonagiri V."/>
            <person name="Nash W.E."/>
            <person name="Mardis E.R."/>
            <person name="Wilson R.K."/>
        </authorList>
    </citation>
    <scope>NUCLEOTIDE SEQUENCE [LARGE SCALE GENOMIC DNA]</scope>
    <source>
        <strain evidence="2">ATCC BAA-613 / DSM 15670 / CCUG 46953 / JCM 12243 / WAL 16351</strain>
    </source>
</reference>
<dbReference type="Proteomes" id="UP000005396">
    <property type="component" value="Unassembled WGS sequence"/>
</dbReference>
<reference evidence="1 2" key="2">
    <citation type="submission" date="2007-09" db="EMBL/GenBank/DDBJ databases">
        <title>Draft genome sequence of Clostridium bolteae (ATCC BAA-613).</title>
        <authorList>
            <person name="Sudarsanam P."/>
            <person name="Ley R."/>
            <person name="Guruge J."/>
            <person name="Turnbaugh P.J."/>
            <person name="Mahowald M."/>
            <person name="Liep D."/>
            <person name="Gordon J."/>
        </authorList>
    </citation>
    <scope>NUCLEOTIDE SEQUENCE [LARGE SCALE GENOMIC DNA]</scope>
    <source>
        <strain evidence="2">ATCC BAA-613 / DSM 15670 / CCUG 46953 / JCM 12243 / WAL 16351</strain>
    </source>
</reference>
<dbReference type="PaxDb" id="411902-CLOBOL_02150"/>